<evidence type="ECO:0000313" key="2">
    <source>
        <dbReference type="EMBL" id="KAK4286772.1"/>
    </source>
</evidence>
<feature type="region of interest" description="Disordered" evidence="1">
    <location>
        <begin position="1"/>
        <end position="83"/>
    </location>
</feature>
<protein>
    <submittedName>
        <fullName evidence="2">Uncharacterized protein</fullName>
    </submittedName>
</protein>
<accession>A0AAE1TIU7</accession>
<proteinExistence type="predicted"/>
<reference evidence="2" key="1">
    <citation type="submission" date="2023-11" db="EMBL/GenBank/DDBJ databases">
        <title>Genome assemblies of two species of porcelain crab, Petrolisthes cinctipes and Petrolisthes manimaculis (Anomura: Porcellanidae).</title>
        <authorList>
            <person name="Angst P."/>
        </authorList>
    </citation>
    <scope>NUCLEOTIDE SEQUENCE</scope>
    <source>
        <strain evidence="2">PB745_02</strain>
        <tissue evidence="2">Gill</tissue>
    </source>
</reference>
<sequence length="83" mass="9060">MRICGRVPVEGSEEKSRQQWKMRGISGGQSELHHFPPPAEGMGADPKPPQGQPPQEEDRQEQTRLSEVRQVVAGEAGGGRSLT</sequence>
<comment type="caution">
    <text evidence="2">The sequence shown here is derived from an EMBL/GenBank/DDBJ whole genome shotgun (WGS) entry which is preliminary data.</text>
</comment>
<dbReference type="AlphaFoldDB" id="A0AAE1TIU7"/>
<dbReference type="Proteomes" id="UP001292094">
    <property type="component" value="Unassembled WGS sequence"/>
</dbReference>
<dbReference type="EMBL" id="JAWZYT010007332">
    <property type="protein sequence ID" value="KAK4286772.1"/>
    <property type="molecule type" value="Genomic_DNA"/>
</dbReference>
<evidence type="ECO:0000256" key="1">
    <source>
        <dbReference type="SAM" id="MobiDB-lite"/>
    </source>
</evidence>
<keyword evidence="3" id="KW-1185">Reference proteome</keyword>
<evidence type="ECO:0000313" key="3">
    <source>
        <dbReference type="Proteomes" id="UP001292094"/>
    </source>
</evidence>
<gene>
    <name evidence="2" type="ORF">Pmani_040137</name>
</gene>
<feature type="compositionally biased region" description="Basic and acidic residues" evidence="1">
    <location>
        <begin position="56"/>
        <end position="67"/>
    </location>
</feature>
<organism evidence="2 3">
    <name type="scientific">Petrolisthes manimaculis</name>
    <dbReference type="NCBI Taxonomy" id="1843537"/>
    <lineage>
        <taxon>Eukaryota</taxon>
        <taxon>Metazoa</taxon>
        <taxon>Ecdysozoa</taxon>
        <taxon>Arthropoda</taxon>
        <taxon>Crustacea</taxon>
        <taxon>Multicrustacea</taxon>
        <taxon>Malacostraca</taxon>
        <taxon>Eumalacostraca</taxon>
        <taxon>Eucarida</taxon>
        <taxon>Decapoda</taxon>
        <taxon>Pleocyemata</taxon>
        <taxon>Anomura</taxon>
        <taxon>Galatheoidea</taxon>
        <taxon>Porcellanidae</taxon>
        <taxon>Petrolisthes</taxon>
    </lineage>
</organism>
<name>A0AAE1TIU7_9EUCA</name>